<dbReference type="Gene3D" id="1.10.238.20">
    <property type="entry name" value="Pheromone/general odorant binding protein domain"/>
    <property type="match status" value="1"/>
</dbReference>
<dbReference type="InterPro" id="IPR006170">
    <property type="entry name" value="PBP/GOBP"/>
</dbReference>
<organism evidence="2">
    <name type="scientific">Colaphellus bowringi</name>
    <dbReference type="NCBI Taxonomy" id="561076"/>
    <lineage>
        <taxon>Eukaryota</taxon>
        <taxon>Metazoa</taxon>
        <taxon>Ecdysozoa</taxon>
        <taxon>Arthropoda</taxon>
        <taxon>Hexapoda</taxon>
        <taxon>Insecta</taxon>
        <taxon>Pterygota</taxon>
        <taxon>Neoptera</taxon>
        <taxon>Endopterygota</taxon>
        <taxon>Coleoptera</taxon>
        <taxon>Polyphaga</taxon>
        <taxon>Cucujiformia</taxon>
        <taxon>Chrysomeloidea</taxon>
        <taxon>Chrysomelidae</taxon>
        <taxon>Chrysomelinae</taxon>
        <taxon>Chrysomelini</taxon>
        <taxon>Colaphellus</taxon>
    </lineage>
</organism>
<dbReference type="CDD" id="cd23992">
    <property type="entry name" value="PBP_GOBP"/>
    <property type="match status" value="1"/>
</dbReference>
<name>A0A0S3J3B1_9CUCU</name>
<keyword evidence="1" id="KW-0732">Signal</keyword>
<dbReference type="GO" id="GO:0005549">
    <property type="term" value="F:odorant binding"/>
    <property type="evidence" value="ECO:0007669"/>
    <property type="project" value="InterPro"/>
</dbReference>
<dbReference type="Pfam" id="PF01395">
    <property type="entry name" value="PBP_GOBP"/>
    <property type="match status" value="1"/>
</dbReference>
<sequence length="123" mass="13926">MSTTMKLAVFLFVVFSSVMEGYSAPSDSSNSTIKDYCIKEVEISEEKVNKFEKNPDDTPDEDIMCYTHCILVTLGVVDDDGKIIIEKFTKIFDKYDMECVKKIPKILECTDLINLNKCAATDE</sequence>
<reference evidence="2" key="2">
    <citation type="submission" date="2015-08" db="EMBL/GenBank/DDBJ databases">
        <authorList>
            <person name="Babu N.S."/>
            <person name="Beckwith C.J."/>
            <person name="Beseler K.G."/>
            <person name="Brison A."/>
            <person name="Carone J.V."/>
            <person name="Caskin T.P."/>
            <person name="Diamond M."/>
            <person name="Durham M.E."/>
            <person name="Foxe J.M."/>
            <person name="Go M."/>
            <person name="Henderson B.A."/>
            <person name="Jones I.B."/>
            <person name="McGettigan J.A."/>
            <person name="Micheletti S.J."/>
            <person name="Nasrallah M.E."/>
            <person name="Ortiz D."/>
            <person name="Piller C.R."/>
            <person name="Privatt S.R."/>
            <person name="Schneider S.L."/>
            <person name="Sharp S."/>
            <person name="Smith T.C."/>
            <person name="Stanton J.D."/>
            <person name="Ullery H.E."/>
            <person name="Wilson R.J."/>
            <person name="Serrano M.G."/>
            <person name="Buck G."/>
            <person name="Lee V."/>
            <person name="Wang Y."/>
            <person name="Carvalho R."/>
            <person name="Voegtly L."/>
            <person name="Shi R."/>
            <person name="Duckworth R."/>
            <person name="Johnson A."/>
            <person name="Loviza R."/>
            <person name="Walstead R."/>
            <person name="Shah Z."/>
            <person name="Kiflezghi M."/>
            <person name="Wade K."/>
            <person name="Ball S.L."/>
            <person name="Bradley K.W."/>
            <person name="Asai D.J."/>
            <person name="Bowman C.A."/>
            <person name="Russell D.A."/>
            <person name="Pope W.H."/>
            <person name="Jacobs-Sera D."/>
            <person name="Hendrix R.W."/>
            <person name="Hatfull G.F."/>
        </authorList>
    </citation>
    <scope>NUCLEOTIDE SEQUENCE</scope>
</reference>
<feature type="chain" id="PRO_5006612708" evidence="1">
    <location>
        <begin position="24"/>
        <end position="123"/>
    </location>
</feature>
<feature type="signal peptide" evidence="1">
    <location>
        <begin position="1"/>
        <end position="23"/>
    </location>
</feature>
<evidence type="ECO:0000313" key="2">
    <source>
        <dbReference type="EMBL" id="ALR72502.1"/>
    </source>
</evidence>
<dbReference type="SUPFAM" id="SSF47565">
    <property type="entry name" value="Insect pheromone/odorant-binding proteins"/>
    <property type="match status" value="1"/>
</dbReference>
<protein>
    <submittedName>
        <fullName evidence="2">Odorant binding protein 14</fullName>
    </submittedName>
</protein>
<accession>A0A0S3J3B1</accession>
<dbReference type="AlphaFoldDB" id="A0A0S3J3B1"/>
<dbReference type="InterPro" id="IPR036728">
    <property type="entry name" value="PBP_GOBP_sf"/>
</dbReference>
<evidence type="ECO:0000256" key="1">
    <source>
        <dbReference type="SAM" id="SignalP"/>
    </source>
</evidence>
<dbReference type="EMBL" id="KT381496">
    <property type="protein sequence ID" value="ALR72502.1"/>
    <property type="molecule type" value="mRNA"/>
</dbReference>
<reference evidence="2" key="1">
    <citation type="journal article" date="2015" name="BMC Genomics">
        <title>Candidate chemosensory genes identified in Colaphellus bowringi by antennal transcriptome analysis.</title>
        <authorList>
            <person name="Li X.M."/>
            <person name="Zhu X.Y."/>
            <person name="Wang Z.Q."/>
            <person name="Wang Y."/>
            <person name="He P."/>
            <person name="Chen G."/>
            <person name="Sun L."/>
            <person name="Deng D.G."/>
            <person name="Zhang Y.N."/>
        </authorList>
    </citation>
    <scope>NUCLEOTIDE SEQUENCE</scope>
</reference>
<proteinExistence type="evidence at transcript level"/>